<accession>A0A6J5AJ44</accession>
<keyword evidence="1" id="KW-0479">Metal-binding</keyword>
<dbReference type="InterPro" id="IPR017969">
    <property type="entry name" value="Heavy-metal-associated_CS"/>
</dbReference>
<evidence type="ECO:0000259" key="2">
    <source>
        <dbReference type="PROSITE" id="PS50846"/>
    </source>
</evidence>
<dbReference type="Pfam" id="PF00403">
    <property type="entry name" value="HMA"/>
    <property type="match status" value="1"/>
</dbReference>
<dbReference type="EMBL" id="CADIKC010000002">
    <property type="protein sequence ID" value="CAB3670228.1"/>
    <property type="molecule type" value="Genomic_DNA"/>
</dbReference>
<dbReference type="InterPro" id="IPR036163">
    <property type="entry name" value="HMA_dom_sf"/>
</dbReference>
<dbReference type="PROSITE" id="PS01047">
    <property type="entry name" value="HMA_1"/>
    <property type="match status" value="1"/>
</dbReference>
<feature type="domain" description="HMA" evidence="2">
    <location>
        <begin position="1"/>
        <end position="62"/>
    </location>
</feature>
<gene>
    <name evidence="3" type="ORF">LMG24238_02057</name>
</gene>
<dbReference type="CDD" id="cd00371">
    <property type="entry name" value="HMA"/>
    <property type="match status" value="1"/>
</dbReference>
<dbReference type="GeneID" id="97040695"/>
<reference evidence="3 4" key="1">
    <citation type="submission" date="2020-04" db="EMBL/GenBank/DDBJ databases">
        <authorList>
            <person name="De Canck E."/>
        </authorList>
    </citation>
    <scope>NUCLEOTIDE SEQUENCE [LARGE SCALE GENOMIC DNA]</scope>
    <source>
        <strain evidence="3 4">LMG 24238</strain>
    </source>
</reference>
<dbReference type="InterPro" id="IPR006121">
    <property type="entry name" value="HMA_dom"/>
</dbReference>
<dbReference type="AlphaFoldDB" id="A0A6J5AJ44"/>
<protein>
    <recommendedName>
        <fullName evidence="2">HMA domain-containing protein</fullName>
    </recommendedName>
</protein>
<keyword evidence="4" id="KW-1185">Reference proteome</keyword>
<dbReference type="PROSITE" id="PS50846">
    <property type="entry name" value="HMA_2"/>
    <property type="match status" value="1"/>
</dbReference>
<sequence length="65" mass="6906">MEFQIPDMSCGGCANAITRAVTGLDPEAKLDVDVAVKIVKVASTLPPERVIEVIEAAGFHPSLKR</sequence>
<dbReference type="Proteomes" id="UP000494255">
    <property type="component" value="Unassembled WGS sequence"/>
</dbReference>
<proteinExistence type="predicted"/>
<evidence type="ECO:0000256" key="1">
    <source>
        <dbReference type="ARBA" id="ARBA00022723"/>
    </source>
</evidence>
<organism evidence="3 4">
    <name type="scientific">Paraburkholderia sediminicola</name>
    <dbReference type="NCBI Taxonomy" id="458836"/>
    <lineage>
        <taxon>Bacteria</taxon>
        <taxon>Pseudomonadati</taxon>
        <taxon>Pseudomonadota</taxon>
        <taxon>Betaproteobacteria</taxon>
        <taxon>Burkholderiales</taxon>
        <taxon>Burkholderiaceae</taxon>
        <taxon>Paraburkholderia</taxon>
    </lineage>
</organism>
<name>A0A6J5AJ44_9BURK</name>
<dbReference type="Gene3D" id="3.30.70.100">
    <property type="match status" value="1"/>
</dbReference>
<evidence type="ECO:0000313" key="4">
    <source>
        <dbReference type="Proteomes" id="UP000494255"/>
    </source>
</evidence>
<dbReference type="SUPFAM" id="SSF55008">
    <property type="entry name" value="HMA, heavy metal-associated domain"/>
    <property type="match status" value="1"/>
</dbReference>
<dbReference type="RefSeq" id="WP_175050317.1">
    <property type="nucleotide sequence ID" value="NZ_CADIKC010000002.1"/>
</dbReference>
<dbReference type="GO" id="GO:0046872">
    <property type="term" value="F:metal ion binding"/>
    <property type="evidence" value="ECO:0007669"/>
    <property type="project" value="UniProtKB-KW"/>
</dbReference>
<evidence type="ECO:0000313" key="3">
    <source>
        <dbReference type="EMBL" id="CAB3670228.1"/>
    </source>
</evidence>